<comment type="caution">
    <text evidence="2">The sequence shown here is derived from an EMBL/GenBank/DDBJ whole genome shotgun (WGS) entry which is preliminary data.</text>
</comment>
<proteinExistence type="predicted"/>
<evidence type="ECO:0000256" key="1">
    <source>
        <dbReference type="SAM" id="MobiDB-lite"/>
    </source>
</evidence>
<organism evidence="2">
    <name type="scientific">bioreactor metagenome</name>
    <dbReference type="NCBI Taxonomy" id="1076179"/>
    <lineage>
        <taxon>unclassified sequences</taxon>
        <taxon>metagenomes</taxon>
        <taxon>ecological metagenomes</taxon>
    </lineage>
</organism>
<reference evidence="2" key="1">
    <citation type="submission" date="2019-08" db="EMBL/GenBank/DDBJ databases">
        <authorList>
            <person name="Kucharzyk K."/>
            <person name="Murdoch R.W."/>
            <person name="Higgins S."/>
            <person name="Loffler F."/>
        </authorList>
    </citation>
    <scope>NUCLEOTIDE SEQUENCE</scope>
</reference>
<accession>A0A644ZW97</accession>
<feature type="compositionally biased region" description="Polar residues" evidence="1">
    <location>
        <begin position="71"/>
        <end position="84"/>
    </location>
</feature>
<protein>
    <submittedName>
        <fullName evidence="2">Uncharacterized protein</fullName>
    </submittedName>
</protein>
<gene>
    <name evidence="2" type="ORF">SDC9_91936</name>
</gene>
<dbReference type="EMBL" id="VSSQ01010800">
    <property type="protein sequence ID" value="MPM45250.1"/>
    <property type="molecule type" value="Genomic_DNA"/>
</dbReference>
<sequence length="115" mass="13665">MPHPVEVIALPTELFFPLIEQRILGIGKVRAVHQQQSMQKSHHIDEGAEPELPISHNQQENEQERRRHLTHPSQPIQWTNSRNNVRYNEKHQKDYVQGFRLFAISRHPFHPLLFK</sequence>
<name>A0A644ZW97_9ZZZZ</name>
<evidence type="ECO:0000313" key="2">
    <source>
        <dbReference type="EMBL" id="MPM45250.1"/>
    </source>
</evidence>
<feature type="region of interest" description="Disordered" evidence="1">
    <location>
        <begin position="34"/>
        <end position="84"/>
    </location>
</feature>
<dbReference type="AlphaFoldDB" id="A0A644ZW97"/>